<keyword evidence="2 9" id="KW-0813">Transport</keyword>
<feature type="transmembrane region" description="Helical" evidence="9">
    <location>
        <begin position="170"/>
        <end position="192"/>
    </location>
</feature>
<evidence type="ECO:0000256" key="2">
    <source>
        <dbReference type="ARBA" id="ARBA00022448"/>
    </source>
</evidence>
<dbReference type="SUPFAM" id="SSF82866">
    <property type="entry name" value="Multidrug efflux transporter AcrB transmembrane domain"/>
    <property type="match status" value="1"/>
</dbReference>
<keyword evidence="6 9" id="KW-1133">Transmembrane helix</keyword>
<keyword evidence="8 9" id="KW-0472">Membrane</keyword>
<keyword evidence="4 9" id="KW-0812">Transmembrane</keyword>
<dbReference type="NCBIfam" id="TIGR00916">
    <property type="entry name" value="2A0604s01"/>
    <property type="match status" value="1"/>
</dbReference>
<evidence type="ECO:0000313" key="13">
    <source>
        <dbReference type="Proteomes" id="UP000177876"/>
    </source>
</evidence>
<dbReference type="GO" id="GO:0015450">
    <property type="term" value="F:protein-transporting ATPase activity"/>
    <property type="evidence" value="ECO:0007669"/>
    <property type="project" value="InterPro"/>
</dbReference>
<dbReference type="Gene3D" id="1.20.1640.10">
    <property type="entry name" value="Multidrug efflux transporter AcrB transmembrane domain"/>
    <property type="match status" value="1"/>
</dbReference>
<dbReference type="InterPro" id="IPR048634">
    <property type="entry name" value="SecD_SecF_C"/>
</dbReference>
<feature type="region of interest" description="Disordered" evidence="10">
    <location>
        <begin position="352"/>
        <end position="392"/>
    </location>
</feature>
<evidence type="ECO:0000256" key="7">
    <source>
        <dbReference type="ARBA" id="ARBA00023010"/>
    </source>
</evidence>
<dbReference type="EMBL" id="MELK01000052">
    <property type="protein sequence ID" value="OFW55674.1"/>
    <property type="molecule type" value="Genomic_DNA"/>
</dbReference>
<proteinExistence type="inferred from homology"/>
<organism evidence="12 13">
    <name type="scientific">Candidatus Solincola sediminis</name>
    <dbReference type="NCBI Taxonomy" id="1797199"/>
    <lineage>
        <taxon>Bacteria</taxon>
        <taxon>Bacillati</taxon>
        <taxon>Actinomycetota</taxon>
        <taxon>Candidatus Geothermincolia</taxon>
        <taxon>Candidatus Geothermincolales</taxon>
        <taxon>Candidatus Geothermincolaceae</taxon>
        <taxon>Candidatus Solincola</taxon>
    </lineage>
</organism>
<evidence type="ECO:0000313" key="12">
    <source>
        <dbReference type="EMBL" id="OFW55674.1"/>
    </source>
</evidence>
<accession>A0A1F2WFP5</accession>
<feature type="compositionally biased region" description="Basic residues" evidence="10">
    <location>
        <begin position="383"/>
        <end position="392"/>
    </location>
</feature>
<dbReference type="InterPro" id="IPR022645">
    <property type="entry name" value="SecD/SecF_bac"/>
</dbReference>
<sequence length="392" mass="42859">MFVRGREVKFGLVGDKAFKPPNVYWFAFSAALIVMSIVALITLGLNLGIEFKGGYLVKLQLDEPANVEDVRDILGRYSSEGLDKAIVQTAEDGYVLTLRMPFIEDATTRNETIKNVENQLDEKYGIAETIQEEQVGSEWGQEISRKALIALGVFVVLIIIFITFRLEFKMAITGIIALVHDTLISVGIYALTGRQVTPVTVIAFLTILGYSLYDTIVVFDRIEENTNLLSKSGRVAYSDIVNDSVNQTLMRSIGTTLTTLLPIATILIFGGETLKDFAFALLLGVSLGAYSSVFLASPLLAIWKESEPRYATVREKVVSKGAKEAILITRPAQAATRGRKSEALQAFEVEKAVSATATKPAPSRNKPPASKAKKSTTKGPSGGKKKKKKKKK</sequence>
<keyword evidence="7 9" id="KW-0811">Translocation</keyword>
<comment type="function">
    <text evidence="9">Part of the Sec protein translocase complex. Interacts with the SecYEG preprotein conducting channel. SecDF uses the proton motive force (PMF) to complete protein translocation after the ATP-dependent function of SecA.</text>
</comment>
<feature type="transmembrane region" description="Helical" evidence="9">
    <location>
        <begin position="277"/>
        <end position="303"/>
    </location>
</feature>
<protein>
    <recommendedName>
        <fullName evidence="9">Protein-export membrane protein SecF</fullName>
    </recommendedName>
</protein>
<dbReference type="PRINTS" id="PR01755">
    <property type="entry name" value="SECFTRNLCASE"/>
</dbReference>
<dbReference type="GO" id="GO:0043952">
    <property type="term" value="P:protein transport by the Sec complex"/>
    <property type="evidence" value="ECO:0007669"/>
    <property type="project" value="UniProtKB-UniRule"/>
</dbReference>
<dbReference type="InterPro" id="IPR022646">
    <property type="entry name" value="SecD/SecF_CS"/>
</dbReference>
<dbReference type="Proteomes" id="UP000177876">
    <property type="component" value="Unassembled WGS sequence"/>
</dbReference>
<dbReference type="HAMAP" id="MF_01464_B">
    <property type="entry name" value="SecF_B"/>
    <property type="match status" value="1"/>
</dbReference>
<evidence type="ECO:0000259" key="11">
    <source>
        <dbReference type="Pfam" id="PF02355"/>
    </source>
</evidence>
<comment type="subcellular location">
    <subcellularLocation>
        <location evidence="1 9">Cell membrane</location>
        <topology evidence="1 9">Multi-pass membrane protein</topology>
    </subcellularLocation>
</comment>
<evidence type="ECO:0000256" key="6">
    <source>
        <dbReference type="ARBA" id="ARBA00022989"/>
    </source>
</evidence>
<dbReference type="InterPro" id="IPR005665">
    <property type="entry name" value="SecF_bac"/>
</dbReference>
<evidence type="ECO:0000256" key="4">
    <source>
        <dbReference type="ARBA" id="ARBA00022692"/>
    </source>
</evidence>
<evidence type="ECO:0000256" key="3">
    <source>
        <dbReference type="ARBA" id="ARBA00022475"/>
    </source>
</evidence>
<dbReference type="InterPro" id="IPR022813">
    <property type="entry name" value="SecD/SecF_arch_bac"/>
</dbReference>
<dbReference type="GO" id="GO:0006605">
    <property type="term" value="P:protein targeting"/>
    <property type="evidence" value="ECO:0007669"/>
    <property type="project" value="UniProtKB-UniRule"/>
</dbReference>
<reference evidence="12 13" key="1">
    <citation type="journal article" date="2016" name="Nat. Commun.">
        <title>Thousands of microbial genomes shed light on interconnected biogeochemical processes in an aquifer system.</title>
        <authorList>
            <person name="Anantharaman K."/>
            <person name="Brown C.T."/>
            <person name="Hug L.A."/>
            <person name="Sharon I."/>
            <person name="Castelle C.J."/>
            <person name="Probst A.J."/>
            <person name="Thomas B.C."/>
            <person name="Singh A."/>
            <person name="Wilkins M.J."/>
            <person name="Karaoz U."/>
            <person name="Brodie E.L."/>
            <person name="Williams K.H."/>
            <person name="Hubbard S.S."/>
            <person name="Banfield J.F."/>
        </authorList>
    </citation>
    <scope>NUCLEOTIDE SEQUENCE [LARGE SCALE GENOMIC DNA]</scope>
</reference>
<evidence type="ECO:0000256" key="9">
    <source>
        <dbReference type="HAMAP-Rule" id="MF_01464"/>
    </source>
</evidence>
<dbReference type="Pfam" id="PF02355">
    <property type="entry name" value="SecD_SecF_C"/>
    <property type="match status" value="1"/>
</dbReference>
<evidence type="ECO:0000256" key="5">
    <source>
        <dbReference type="ARBA" id="ARBA00022927"/>
    </source>
</evidence>
<dbReference type="GO" id="GO:0065002">
    <property type="term" value="P:intracellular protein transmembrane transport"/>
    <property type="evidence" value="ECO:0007669"/>
    <property type="project" value="UniProtKB-UniRule"/>
</dbReference>
<dbReference type="AlphaFoldDB" id="A0A1F2WFP5"/>
<gene>
    <name evidence="9" type="primary">secF</name>
    <name evidence="12" type="ORF">A2Y75_05685</name>
</gene>
<feature type="domain" description="Protein export membrane protein SecD/SecF C-terminal" evidence="11">
    <location>
        <begin position="118"/>
        <end position="305"/>
    </location>
</feature>
<dbReference type="InterPro" id="IPR055344">
    <property type="entry name" value="SecD_SecF_C_bact"/>
</dbReference>
<name>A0A1F2WFP5_9ACTN</name>
<evidence type="ECO:0000256" key="1">
    <source>
        <dbReference type="ARBA" id="ARBA00004651"/>
    </source>
</evidence>
<dbReference type="STRING" id="1797197.A2Y75_05685"/>
<evidence type="ECO:0000256" key="10">
    <source>
        <dbReference type="SAM" id="MobiDB-lite"/>
    </source>
</evidence>
<comment type="subunit">
    <text evidence="9">Forms a complex with SecD. Part of the essential Sec protein translocation apparatus which comprises SecA, SecYEG and auxiliary proteins SecDF. Other proteins may also be involved.</text>
</comment>
<dbReference type="NCBIfam" id="TIGR00966">
    <property type="entry name" value="transloc_SecF"/>
    <property type="match status" value="1"/>
</dbReference>
<comment type="caution">
    <text evidence="12">The sequence shown here is derived from an EMBL/GenBank/DDBJ whole genome shotgun (WGS) entry which is preliminary data.</text>
</comment>
<dbReference type="PANTHER" id="PTHR30081:SF8">
    <property type="entry name" value="PROTEIN TRANSLOCASE SUBUNIT SECF"/>
    <property type="match status" value="1"/>
</dbReference>
<feature type="transmembrane region" description="Helical" evidence="9">
    <location>
        <begin position="23"/>
        <end position="49"/>
    </location>
</feature>
<keyword evidence="5 9" id="KW-0653">Protein transport</keyword>
<evidence type="ECO:0000256" key="8">
    <source>
        <dbReference type="ARBA" id="ARBA00023136"/>
    </source>
</evidence>
<dbReference type="GO" id="GO:0005886">
    <property type="term" value="C:plasma membrane"/>
    <property type="evidence" value="ECO:0007669"/>
    <property type="project" value="UniProtKB-SubCell"/>
</dbReference>
<feature type="transmembrane region" description="Helical" evidence="9">
    <location>
        <begin position="199"/>
        <end position="219"/>
    </location>
</feature>
<dbReference type="PANTHER" id="PTHR30081">
    <property type="entry name" value="PROTEIN-EXPORT MEMBRANE PROTEIN SEC"/>
    <property type="match status" value="1"/>
</dbReference>
<keyword evidence="3 9" id="KW-1003">Cell membrane</keyword>
<feature type="transmembrane region" description="Helical" evidence="9">
    <location>
        <begin position="249"/>
        <end position="270"/>
    </location>
</feature>
<feature type="transmembrane region" description="Helical" evidence="9">
    <location>
        <begin position="147"/>
        <end position="164"/>
    </location>
</feature>
<dbReference type="Pfam" id="PF07549">
    <property type="entry name" value="Sec_GG"/>
    <property type="match status" value="1"/>
</dbReference>
<comment type="similarity">
    <text evidence="9">Belongs to the SecD/SecF family. SecF subfamily.</text>
</comment>